<dbReference type="Proteomes" id="UP001324115">
    <property type="component" value="Unassembled WGS sequence"/>
</dbReference>
<dbReference type="CDD" id="cd00303">
    <property type="entry name" value="retropepsin_like"/>
    <property type="match status" value="1"/>
</dbReference>
<dbReference type="AlphaFoldDB" id="A0AAN7IIE8"/>
<dbReference type="InterPro" id="IPR005162">
    <property type="entry name" value="Retrotrans_gag_dom"/>
</dbReference>
<name>A0AAN7IIE8_QUERU</name>
<feature type="region of interest" description="Disordered" evidence="1">
    <location>
        <begin position="1"/>
        <end position="32"/>
    </location>
</feature>
<dbReference type="Gene3D" id="2.40.70.10">
    <property type="entry name" value="Acid Proteases"/>
    <property type="match status" value="1"/>
</dbReference>
<proteinExistence type="predicted"/>
<feature type="compositionally biased region" description="Low complexity" evidence="1">
    <location>
        <begin position="103"/>
        <end position="115"/>
    </location>
</feature>
<dbReference type="InterPro" id="IPR021109">
    <property type="entry name" value="Peptidase_aspartic_dom_sf"/>
</dbReference>
<gene>
    <name evidence="3" type="ORF">RGQ29_031318</name>
</gene>
<evidence type="ECO:0000313" key="3">
    <source>
        <dbReference type="EMBL" id="KAK4573302.1"/>
    </source>
</evidence>
<protein>
    <recommendedName>
        <fullName evidence="2">Retrotransposon gag domain-containing protein</fullName>
    </recommendedName>
</protein>
<feature type="compositionally biased region" description="Polar residues" evidence="1">
    <location>
        <begin position="116"/>
        <end position="136"/>
    </location>
</feature>
<sequence length="991" mass="112359">MEIRTKSIPARLNSHGSRPSWIRVPSGEPTTPSPKTRLIFLAFRKGQTLPFGPTRRSYVTSWEVQRPSFWGTYWPTFYLHGRTWSRDGEGRLKRLSLSERTVESSSQEISAQGSSKQRSLDSANSNQGSSSIVILEPTSPNTSPYLQFSNPLFHYNSLYTPPSSSQSLFPNPPTSPFQSSLTSLTQEDIIISSPKSFISEMAHENNNHEDQNMNDQEQPSPTTQELLHIMVAGQAQLQKDIQTLIQHIGNKNSHEPSTTLNESLNSEESRGLGLTENEKKMIERMDQMEKLLLRSRRVEEAMDLHSFSLFPQARAPPKFKMPTLDKFDGTGCPKAHLKMYMRALQPLGASEELMAQMFQNTLTGAALRWFLNLDDSRTRNWEDIGWEFYKQYKYNTEVDVTRRDLETTKQDSKESFFAFITRWRAKAAQMTVRPNEEEQLNMVVKNLLPAYNKYLFAQYFPSFKALIAAGTQIEDAINTGILKGEEVIRSKRPFGPSSSKVPEISAISKQSPFQLVASPPLAQAPLGRPRRQYHELHMPLSKVFEKLREKDLLRPLDPKPIPNPLPKWFDNSKRCAFHQTPGHATDQCYALKNSIQDLIDQEIISPPARPNITTNPLPNHVVGQGPKINCLIEEESKTQEELSAMIQDIPSCNTLIWEELMIKEPPLPKPRIDIWNEEEKPTLSNQASPKATSPQKELTSFFQTHFTKAHIPRKTNPYSPQKAQPIQSHWNSSPYPRPTQLQLEDDLVLKQLQKTQANISLWGLLTASYHHRQALLNLLNKIQVPTTITPEALNAMIGVIRTEPTISFSDKDISDKGYSHNDPLHITIDTHGKRVPMVLVDDGSALNVCPLRTASCLGLNMEDFGPSNQYVRAYDNTRREVLGNVTLEITIGPTVQKVHFQVLDISACFNLLLGRPWIHTAKAIPSSLYQKVRFPYKESIITIHGDKSDTQGLVHGIQVEEDLALSGFDIEEVQAISWSEEAIEEFFSYGF</sequence>
<comment type="caution">
    <text evidence="3">The sequence shown here is derived from an EMBL/GenBank/DDBJ whole genome shotgun (WGS) entry which is preliminary data.</text>
</comment>
<evidence type="ECO:0000313" key="4">
    <source>
        <dbReference type="Proteomes" id="UP001324115"/>
    </source>
</evidence>
<evidence type="ECO:0000256" key="1">
    <source>
        <dbReference type="SAM" id="MobiDB-lite"/>
    </source>
</evidence>
<evidence type="ECO:0000259" key="2">
    <source>
        <dbReference type="Pfam" id="PF03732"/>
    </source>
</evidence>
<feature type="region of interest" description="Disordered" evidence="1">
    <location>
        <begin position="163"/>
        <end position="182"/>
    </location>
</feature>
<accession>A0AAN7IIE8</accession>
<feature type="region of interest" description="Disordered" evidence="1">
    <location>
        <begin position="252"/>
        <end position="272"/>
    </location>
</feature>
<dbReference type="PANTHER" id="PTHR32108:SF9">
    <property type="entry name" value="REVERSE TRANSCRIPTASE RNASE H-LIKE DOMAIN-CONTAINING PROTEIN"/>
    <property type="match status" value="1"/>
</dbReference>
<feature type="region of interest" description="Disordered" evidence="1">
    <location>
        <begin position="98"/>
        <end position="136"/>
    </location>
</feature>
<feature type="compositionally biased region" description="Polar residues" evidence="1">
    <location>
        <begin position="252"/>
        <end position="266"/>
    </location>
</feature>
<organism evidence="3 4">
    <name type="scientific">Quercus rubra</name>
    <name type="common">Northern red oak</name>
    <name type="synonym">Quercus borealis</name>
    <dbReference type="NCBI Taxonomy" id="3512"/>
    <lineage>
        <taxon>Eukaryota</taxon>
        <taxon>Viridiplantae</taxon>
        <taxon>Streptophyta</taxon>
        <taxon>Embryophyta</taxon>
        <taxon>Tracheophyta</taxon>
        <taxon>Spermatophyta</taxon>
        <taxon>Magnoliopsida</taxon>
        <taxon>eudicotyledons</taxon>
        <taxon>Gunneridae</taxon>
        <taxon>Pentapetalae</taxon>
        <taxon>rosids</taxon>
        <taxon>fabids</taxon>
        <taxon>Fagales</taxon>
        <taxon>Fagaceae</taxon>
        <taxon>Quercus</taxon>
    </lineage>
</organism>
<keyword evidence="4" id="KW-1185">Reference proteome</keyword>
<feature type="domain" description="Retrotransposon gag" evidence="2">
    <location>
        <begin position="357"/>
        <end position="440"/>
    </location>
</feature>
<reference evidence="3 4" key="1">
    <citation type="journal article" date="2023" name="G3 (Bethesda)">
        <title>A haplotype-resolved chromosome-scale genome for Quercus rubra L. provides insights into the genetics of adaptive traits for red oak species.</title>
        <authorList>
            <person name="Kapoor B."/>
            <person name="Jenkins J."/>
            <person name="Schmutz J."/>
            <person name="Zhebentyayeva T."/>
            <person name="Kuelheim C."/>
            <person name="Coggeshall M."/>
            <person name="Heim C."/>
            <person name="Lasky J.R."/>
            <person name="Leites L."/>
            <person name="Islam-Faridi N."/>
            <person name="Romero-Severson J."/>
            <person name="DeLeo V.L."/>
            <person name="Lucas S.M."/>
            <person name="Lazic D."/>
            <person name="Gailing O."/>
            <person name="Carlson J."/>
            <person name="Staton M."/>
        </authorList>
    </citation>
    <scope>NUCLEOTIDE SEQUENCE [LARGE SCALE GENOMIC DNA]</scope>
    <source>
        <strain evidence="3">Pseudo-F2</strain>
    </source>
</reference>
<dbReference type="PANTHER" id="PTHR32108">
    <property type="entry name" value="DNA-DIRECTED RNA POLYMERASE SUBUNIT ALPHA"/>
    <property type="match status" value="1"/>
</dbReference>
<dbReference type="EMBL" id="JAXUIC010000009">
    <property type="protein sequence ID" value="KAK4573302.1"/>
    <property type="molecule type" value="Genomic_DNA"/>
</dbReference>
<dbReference type="Pfam" id="PF03732">
    <property type="entry name" value="Retrotrans_gag"/>
    <property type="match status" value="1"/>
</dbReference>